<keyword evidence="4 6" id="KW-0804">Transcription</keyword>
<keyword evidence="9" id="KW-1185">Reference proteome</keyword>
<evidence type="ECO:0000256" key="3">
    <source>
        <dbReference type="ARBA" id="ARBA00023015"/>
    </source>
</evidence>
<reference evidence="9" key="1">
    <citation type="journal article" date="2024" name="IScience">
        <title>Strigolactones Initiate the Formation of Haustorium-like Structures in Castilleja.</title>
        <authorList>
            <person name="Buerger M."/>
            <person name="Peterson D."/>
            <person name="Chory J."/>
        </authorList>
    </citation>
    <scope>NUCLEOTIDE SEQUENCE [LARGE SCALE GENOMIC DNA]</scope>
</reference>
<evidence type="ECO:0000256" key="5">
    <source>
        <dbReference type="ARBA" id="ARBA00023242"/>
    </source>
</evidence>
<comment type="caution">
    <text evidence="8">The sequence shown here is derived from an EMBL/GenBank/DDBJ whole genome shotgun (WGS) entry which is preliminary data.</text>
</comment>
<dbReference type="GO" id="GO:0005634">
    <property type="term" value="C:nucleus"/>
    <property type="evidence" value="ECO:0007669"/>
    <property type="project" value="UniProtKB-SubCell"/>
</dbReference>
<dbReference type="PROSITE" id="PS51754">
    <property type="entry name" value="OVATE"/>
    <property type="match status" value="1"/>
</dbReference>
<keyword evidence="2 6" id="KW-0678">Repressor</keyword>
<dbReference type="NCBIfam" id="TIGR01568">
    <property type="entry name" value="A_thal_3678"/>
    <property type="match status" value="1"/>
</dbReference>
<evidence type="ECO:0000256" key="4">
    <source>
        <dbReference type="ARBA" id="ARBA00023163"/>
    </source>
</evidence>
<comment type="subcellular location">
    <subcellularLocation>
        <location evidence="1 6">Nucleus</location>
    </subcellularLocation>
</comment>
<dbReference type="Proteomes" id="UP001632038">
    <property type="component" value="Unassembled WGS sequence"/>
</dbReference>
<dbReference type="GO" id="GO:0045892">
    <property type="term" value="P:negative regulation of DNA-templated transcription"/>
    <property type="evidence" value="ECO:0007669"/>
    <property type="project" value="UniProtKB-UniRule"/>
</dbReference>
<evidence type="ECO:0000256" key="1">
    <source>
        <dbReference type="ARBA" id="ARBA00004123"/>
    </source>
</evidence>
<proteinExistence type="predicted"/>
<dbReference type="InterPro" id="IPR006458">
    <property type="entry name" value="Ovate_C"/>
</dbReference>
<dbReference type="PANTHER" id="PTHR33057">
    <property type="entry name" value="TRANSCRIPTION REPRESSOR OFP7-RELATED"/>
    <property type="match status" value="1"/>
</dbReference>
<dbReference type="AlphaFoldDB" id="A0ABD3DTU5"/>
<evidence type="ECO:0000313" key="9">
    <source>
        <dbReference type="Proteomes" id="UP001632038"/>
    </source>
</evidence>
<accession>A0ABD3DTU5</accession>
<evidence type="ECO:0000259" key="7">
    <source>
        <dbReference type="PROSITE" id="PS51754"/>
    </source>
</evidence>
<keyword evidence="3 6" id="KW-0805">Transcription regulation</keyword>
<feature type="domain" description="OVATE" evidence="7">
    <location>
        <begin position="149"/>
        <end position="209"/>
    </location>
</feature>
<evidence type="ECO:0000256" key="6">
    <source>
        <dbReference type="RuleBase" id="RU367028"/>
    </source>
</evidence>
<dbReference type="PANTHER" id="PTHR33057:SF26">
    <property type="entry name" value="TRANSCRIPTION REPRESSOR OFP13"/>
    <property type="match status" value="1"/>
</dbReference>
<sequence>MSRKMKIPFTFFKNKSESGNKQPWQWPSCNHPKTLSFRATTGQDDDHIFKTVNSVFLDTISDGLETPDSFSDCAATSSTFSAHDYSDNNSSSVLETIIRGVRQSDSKRLFFEPGHTTSSLIVKEEIVDNIKELEMRNNNEESETNVAVVAVESNDPYLDFKKSMAEMVESHGLTKDWDRLEELLGWYLRMNAKNNHGFIVAAFLDVMAYDNHDHDDRQKDSSVSSMAVCCSDSTTSYYSSADSCFSSDASSSPLSPTSGGIGVDRVVEKRHVISQSY</sequence>
<organism evidence="8 9">
    <name type="scientific">Castilleja foliolosa</name>
    <dbReference type="NCBI Taxonomy" id="1961234"/>
    <lineage>
        <taxon>Eukaryota</taxon>
        <taxon>Viridiplantae</taxon>
        <taxon>Streptophyta</taxon>
        <taxon>Embryophyta</taxon>
        <taxon>Tracheophyta</taxon>
        <taxon>Spermatophyta</taxon>
        <taxon>Magnoliopsida</taxon>
        <taxon>eudicotyledons</taxon>
        <taxon>Gunneridae</taxon>
        <taxon>Pentapetalae</taxon>
        <taxon>asterids</taxon>
        <taxon>lamiids</taxon>
        <taxon>Lamiales</taxon>
        <taxon>Orobanchaceae</taxon>
        <taxon>Pedicularideae</taxon>
        <taxon>Castillejinae</taxon>
        <taxon>Castilleja</taxon>
    </lineage>
</organism>
<evidence type="ECO:0000313" key="8">
    <source>
        <dbReference type="EMBL" id="KAL3645299.1"/>
    </source>
</evidence>
<protein>
    <recommendedName>
        <fullName evidence="6">Transcription repressor</fullName>
    </recommendedName>
    <alternativeName>
        <fullName evidence="6">Ovate family protein</fullName>
    </alternativeName>
</protein>
<dbReference type="InterPro" id="IPR038933">
    <property type="entry name" value="Ovate"/>
</dbReference>
<dbReference type="Pfam" id="PF04844">
    <property type="entry name" value="Ovate"/>
    <property type="match status" value="1"/>
</dbReference>
<keyword evidence="5 6" id="KW-0539">Nucleus</keyword>
<comment type="function">
    <text evidence="6">Transcriptional repressor that regulates multiple aspects of plant growth and development.</text>
</comment>
<dbReference type="EMBL" id="JAVIJP010000013">
    <property type="protein sequence ID" value="KAL3645299.1"/>
    <property type="molecule type" value="Genomic_DNA"/>
</dbReference>
<name>A0ABD3DTU5_9LAMI</name>
<evidence type="ECO:0000256" key="2">
    <source>
        <dbReference type="ARBA" id="ARBA00022491"/>
    </source>
</evidence>
<gene>
    <name evidence="8" type="ORF">CASFOL_010479</name>
</gene>